<gene>
    <name evidence="1" type="ORF">FIBSPDRAFT_853737</name>
</gene>
<evidence type="ECO:0000313" key="2">
    <source>
        <dbReference type="Proteomes" id="UP000076532"/>
    </source>
</evidence>
<accession>A0A166QGK5</accession>
<protein>
    <submittedName>
        <fullName evidence="1">Uncharacterized protein</fullName>
    </submittedName>
</protein>
<reference evidence="1 2" key="1">
    <citation type="journal article" date="2016" name="Mol. Biol. Evol.">
        <title>Comparative Genomics of Early-Diverging Mushroom-Forming Fungi Provides Insights into the Origins of Lignocellulose Decay Capabilities.</title>
        <authorList>
            <person name="Nagy L.G."/>
            <person name="Riley R."/>
            <person name="Tritt A."/>
            <person name="Adam C."/>
            <person name="Daum C."/>
            <person name="Floudas D."/>
            <person name="Sun H."/>
            <person name="Yadav J.S."/>
            <person name="Pangilinan J."/>
            <person name="Larsson K.H."/>
            <person name="Matsuura K."/>
            <person name="Barry K."/>
            <person name="Labutti K."/>
            <person name="Kuo R."/>
            <person name="Ohm R.A."/>
            <person name="Bhattacharya S.S."/>
            <person name="Shirouzu T."/>
            <person name="Yoshinaga Y."/>
            <person name="Martin F.M."/>
            <person name="Grigoriev I.V."/>
            <person name="Hibbett D.S."/>
        </authorList>
    </citation>
    <scope>NUCLEOTIDE SEQUENCE [LARGE SCALE GENOMIC DNA]</scope>
    <source>
        <strain evidence="1 2">CBS 109695</strain>
    </source>
</reference>
<organism evidence="1 2">
    <name type="scientific">Athelia psychrophila</name>
    <dbReference type="NCBI Taxonomy" id="1759441"/>
    <lineage>
        <taxon>Eukaryota</taxon>
        <taxon>Fungi</taxon>
        <taxon>Dikarya</taxon>
        <taxon>Basidiomycota</taxon>
        <taxon>Agaricomycotina</taxon>
        <taxon>Agaricomycetes</taxon>
        <taxon>Agaricomycetidae</taxon>
        <taxon>Atheliales</taxon>
        <taxon>Atheliaceae</taxon>
        <taxon>Athelia</taxon>
    </lineage>
</organism>
<name>A0A166QGK5_9AGAM</name>
<sequence>MTISEGADIVVFPGEYHLQGIVDGNANTLLMVACLKSGRCPLQSSLPPTSRPFLLKTPPHHTCE</sequence>
<dbReference type="EMBL" id="KV417510">
    <property type="protein sequence ID" value="KZP27124.1"/>
    <property type="molecule type" value="Genomic_DNA"/>
</dbReference>
<dbReference type="AlphaFoldDB" id="A0A166QGK5"/>
<dbReference type="OrthoDB" id="623277at2759"/>
<keyword evidence="2" id="KW-1185">Reference proteome</keyword>
<dbReference type="Proteomes" id="UP000076532">
    <property type="component" value="Unassembled WGS sequence"/>
</dbReference>
<evidence type="ECO:0000313" key="1">
    <source>
        <dbReference type="EMBL" id="KZP27124.1"/>
    </source>
</evidence>
<proteinExistence type="predicted"/>